<keyword evidence="3" id="KW-1185">Reference proteome</keyword>
<organism evidence="2 3">
    <name type="scientific">Tetranychus urticae</name>
    <name type="common">Two-spotted spider mite</name>
    <dbReference type="NCBI Taxonomy" id="32264"/>
    <lineage>
        <taxon>Eukaryota</taxon>
        <taxon>Metazoa</taxon>
        <taxon>Ecdysozoa</taxon>
        <taxon>Arthropoda</taxon>
        <taxon>Chelicerata</taxon>
        <taxon>Arachnida</taxon>
        <taxon>Acari</taxon>
        <taxon>Acariformes</taxon>
        <taxon>Trombidiformes</taxon>
        <taxon>Prostigmata</taxon>
        <taxon>Eleutherengona</taxon>
        <taxon>Raphignathae</taxon>
        <taxon>Tetranychoidea</taxon>
        <taxon>Tetranychidae</taxon>
        <taxon>Tetranychus</taxon>
    </lineage>
</organism>
<dbReference type="Proteomes" id="UP000015104">
    <property type="component" value="Unassembled WGS sequence"/>
</dbReference>
<name>T1KRE0_TETUR</name>
<sequence>MFHSSSCGLFAFFALQHSTRKQFLNQALKTIQLQLTPTTPAEPATSTTSTTSTGTAAGSTSPLPLPISS</sequence>
<dbReference type="EMBL" id="CAEY01000389">
    <property type="status" value="NOT_ANNOTATED_CDS"/>
    <property type="molecule type" value="Genomic_DNA"/>
</dbReference>
<feature type="compositionally biased region" description="Low complexity" evidence="1">
    <location>
        <begin position="36"/>
        <end position="62"/>
    </location>
</feature>
<dbReference type="EnsemblMetazoa" id="tetur18g03200.1">
    <property type="protein sequence ID" value="tetur18g03200.1"/>
    <property type="gene ID" value="tetur18g03200"/>
</dbReference>
<dbReference type="HOGENOM" id="CLU_2779133_0_0_1"/>
<reference evidence="3" key="1">
    <citation type="submission" date="2011-08" db="EMBL/GenBank/DDBJ databases">
        <authorList>
            <person name="Rombauts S."/>
        </authorList>
    </citation>
    <scope>NUCLEOTIDE SEQUENCE</scope>
    <source>
        <strain evidence="3">London</strain>
    </source>
</reference>
<evidence type="ECO:0000313" key="3">
    <source>
        <dbReference type="Proteomes" id="UP000015104"/>
    </source>
</evidence>
<feature type="region of interest" description="Disordered" evidence="1">
    <location>
        <begin position="35"/>
        <end position="69"/>
    </location>
</feature>
<evidence type="ECO:0000256" key="1">
    <source>
        <dbReference type="SAM" id="MobiDB-lite"/>
    </source>
</evidence>
<reference evidence="2" key="2">
    <citation type="submission" date="2015-06" db="UniProtKB">
        <authorList>
            <consortium name="EnsemblMetazoa"/>
        </authorList>
    </citation>
    <scope>IDENTIFICATION</scope>
</reference>
<evidence type="ECO:0000313" key="2">
    <source>
        <dbReference type="EnsemblMetazoa" id="tetur18g03200.1"/>
    </source>
</evidence>
<dbReference type="AlphaFoldDB" id="T1KRE0"/>
<protein>
    <submittedName>
        <fullName evidence="2">Uncharacterized protein</fullName>
    </submittedName>
</protein>
<proteinExistence type="predicted"/>
<accession>T1KRE0</accession>